<keyword evidence="3" id="KW-1185">Reference proteome</keyword>
<feature type="region of interest" description="Disordered" evidence="1">
    <location>
        <begin position="76"/>
        <end position="138"/>
    </location>
</feature>
<comment type="caution">
    <text evidence="2">The sequence shown here is derived from an EMBL/GenBank/DDBJ whole genome shotgun (WGS) entry which is preliminary data.</text>
</comment>
<evidence type="ECO:0000313" key="2">
    <source>
        <dbReference type="EMBL" id="KAK9101131.1"/>
    </source>
</evidence>
<dbReference type="Proteomes" id="UP001419268">
    <property type="component" value="Unassembled WGS sequence"/>
</dbReference>
<evidence type="ECO:0000256" key="1">
    <source>
        <dbReference type="SAM" id="MobiDB-lite"/>
    </source>
</evidence>
<evidence type="ECO:0000313" key="3">
    <source>
        <dbReference type="Proteomes" id="UP001419268"/>
    </source>
</evidence>
<feature type="compositionally biased region" description="Basic and acidic residues" evidence="1">
    <location>
        <begin position="79"/>
        <end position="90"/>
    </location>
</feature>
<reference evidence="2 3" key="1">
    <citation type="submission" date="2024-01" db="EMBL/GenBank/DDBJ databases">
        <title>Genome assemblies of Stephania.</title>
        <authorList>
            <person name="Yang L."/>
        </authorList>
    </citation>
    <scope>NUCLEOTIDE SEQUENCE [LARGE SCALE GENOMIC DNA]</scope>
    <source>
        <strain evidence="2">JXDWG</strain>
        <tissue evidence="2">Leaf</tissue>
    </source>
</reference>
<proteinExistence type="predicted"/>
<protein>
    <submittedName>
        <fullName evidence="2">Uncharacterized protein</fullName>
    </submittedName>
</protein>
<sequence length="138" mass="14604">MGNLTIWGMPPRPSRGAFADGADGNGGCFEEAAGDLHFTFDALGGAPMASWDPPNGVGNAVEVGICVVEVGLVDDDGEIMSRPRSDDRAPEMMGPVRPSRSDPLSLDAARPLPDWPRPLDSPLPRALRSASSTTSYRR</sequence>
<organism evidence="2 3">
    <name type="scientific">Stephania cephalantha</name>
    <dbReference type="NCBI Taxonomy" id="152367"/>
    <lineage>
        <taxon>Eukaryota</taxon>
        <taxon>Viridiplantae</taxon>
        <taxon>Streptophyta</taxon>
        <taxon>Embryophyta</taxon>
        <taxon>Tracheophyta</taxon>
        <taxon>Spermatophyta</taxon>
        <taxon>Magnoliopsida</taxon>
        <taxon>Ranunculales</taxon>
        <taxon>Menispermaceae</taxon>
        <taxon>Menispermoideae</taxon>
        <taxon>Cissampelideae</taxon>
        <taxon>Stephania</taxon>
    </lineage>
</organism>
<accession>A0AAP0HYD7</accession>
<name>A0AAP0HYD7_9MAGN</name>
<dbReference type="AlphaFoldDB" id="A0AAP0HYD7"/>
<feature type="compositionally biased region" description="Polar residues" evidence="1">
    <location>
        <begin position="129"/>
        <end position="138"/>
    </location>
</feature>
<gene>
    <name evidence="2" type="ORF">Scep_024561</name>
</gene>
<dbReference type="EMBL" id="JBBNAG010000010">
    <property type="protein sequence ID" value="KAK9101131.1"/>
    <property type="molecule type" value="Genomic_DNA"/>
</dbReference>